<sequence>MFKKIFLHFWSMRHQFARYFIIGFSGVFLDIGSLFLLREYLHVRPVLAVIINGIFLLNYVFFLNKHWAFKSNGVTHKQMVRFFILSGFNYVISIAWMYIFNEKFAVNYLIVRIANIALSVAWNFLLYRYWVYKQEKPALSSIPPLT</sequence>
<proteinExistence type="inferred from homology"/>
<accession>A0A0G0SIX8</accession>
<feature type="transmembrane region" description="Helical" evidence="6">
    <location>
        <begin position="16"/>
        <end position="37"/>
    </location>
</feature>
<evidence type="ECO:0000256" key="1">
    <source>
        <dbReference type="ARBA" id="ARBA00004141"/>
    </source>
</evidence>
<evidence type="ECO:0000256" key="3">
    <source>
        <dbReference type="ARBA" id="ARBA00022692"/>
    </source>
</evidence>
<comment type="subcellular location">
    <subcellularLocation>
        <location evidence="1">Membrane</location>
        <topology evidence="1">Multi-pass membrane protein</topology>
    </subcellularLocation>
</comment>
<reference evidence="8 9" key="1">
    <citation type="journal article" date="2015" name="Nature">
        <title>rRNA introns, odd ribosomes, and small enigmatic genomes across a large radiation of phyla.</title>
        <authorList>
            <person name="Brown C.T."/>
            <person name="Hug L.A."/>
            <person name="Thomas B.C."/>
            <person name="Sharon I."/>
            <person name="Castelle C.J."/>
            <person name="Singh A."/>
            <person name="Wilkins M.J."/>
            <person name="Williams K.H."/>
            <person name="Banfield J.F."/>
        </authorList>
    </citation>
    <scope>NUCLEOTIDE SEQUENCE [LARGE SCALE GENOMIC DNA]</scope>
</reference>
<dbReference type="InterPro" id="IPR051401">
    <property type="entry name" value="GtrA_CellWall_Glycosyl"/>
</dbReference>
<dbReference type="Proteomes" id="UP000034855">
    <property type="component" value="Unassembled WGS sequence"/>
</dbReference>
<protein>
    <recommendedName>
        <fullName evidence="7">GtrA/DPMS transmembrane domain-containing protein</fullName>
    </recommendedName>
</protein>
<comment type="similarity">
    <text evidence="2">Belongs to the GtrA family.</text>
</comment>
<dbReference type="InterPro" id="IPR007267">
    <property type="entry name" value="GtrA_DPMS_TM"/>
</dbReference>
<evidence type="ECO:0000313" key="8">
    <source>
        <dbReference type="EMBL" id="KKR34640.1"/>
    </source>
</evidence>
<keyword evidence="3 6" id="KW-0812">Transmembrane</keyword>
<feature type="transmembrane region" description="Helical" evidence="6">
    <location>
        <begin position="43"/>
        <end position="62"/>
    </location>
</feature>
<evidence type="ECO:0000256" key="6">
    <source>
        <dbReference type="SAM" id="Phobius"/>
    </source>
</evidence>
<dbReference type="GO" id="GO:0000271">
    <property type="term" value="P:polysaccharide biosynthetic process"/>
    <property type="evidence" value="ECO:0007669"/>
    <property type="project" value="InterPro"/>
</dbReference>
<evidence type="ECO:0000256" key="5">
    <source>
        <dbReference type="ARBA" id="ARBA00023136"/>
    </source>
</evidence>
<evidence type="ECO:0000259" key="7">
    <source>
        <dbReference type="Pfam" id="PF04138"/>
    </source>
</evidence>
<name>A0A0G0SIX8_9BACT</name>
<evidence type="ECO:0000313" key="9">
    <source>
        <dbReference type="Proteomes" id="UP000034855"/>
    </source>
</evidence>
<feature type="transmembrane region" description="Helical" evidence="6">
    <location>
        <begin position="105"/>
        <end position="126"/>
    </location>
</feature>
<gene>
    <name evidence="8" type="ORF">UT67_C0010G0012</name>
</gene>
<dbReference type="EMBL" id="LBXR01000010">
    <property type="protein sequence ID" value="KKR34640.1"/>
    <property type="molecule type" value="Genomic_DNA"/>
</dbReference>
<dbReference type="PANTHER" id="PTHR38459:SF1">
    <property type="entry name" value="PROPHAGE BACTOPRENOL-LINKED GLUCOSE TRANSLOCASE HOMOLOG"/>
    <property type="match status" value="1"/>
</dbReference>
<evidence type="ECO:0000256" key="4">
    <source>
        <dbReference type="ARBA" id="ARBA00022989"/>
    </source>
</evidence>
<evidence type="ECO:0000256" key="2">
    <source>
        <dbReference type="ARBA" id="ARBA00009399"/>
    </source>
</evidence>
<keyword evidence="5 6" id="KW-0472">Membrane</keyword>
<comment type="caution">
    <text evidence="8">The sequence shown here is derived from an EMBL/GenBank/DDBJ whole genome shotgun (WGS) entry which is preliminary data.</text>
</comment>
<feature type="domain" description="GtrA/DPMS transmembrane" evidence="7">
    <location>
        <begin position="18"/>
        <end position="131"/>
    </location>
</feature>
<dbReference type="Pfam" id="PF04138">
    <property type="entry name" value="GtrA_DPMS_TM"/>
    <property type="match status" value="1"/>
</dbReference>
<feature type="transmembrane region" description="Helical" evidence="6">
    <location>
        <begin position="82"/>
        <end position="99"/>
    </location>
</feature>
<dbReference type="GO" id="GO:0005886">
    <property type="term" value="C:plasma membrane"/>
    <property type="evidence" value="ECO:0007669"/>
    <property type="project" value="TreeGrafter"/>
</dbReference>
<organism evidence="8 9">
    <name type="scientific">Candidatus Magasanikbacteria bacterium GW2011_GWA2_40_10</name>
    <dbReference type="NCBI Taxonomy" id="1619037"/>
    <lineage>
        <taxon>Bacteria</taxon>
        <taxon>Candidatus Magasanikiibacteriota</taxon>
    </lineage>
</organism>
<dbReference type="STRING" id="1619037.UT67_C0010G0012"/>
<dbReference type="AlphaFoldDB" id="A0A0G0SIX8"/>
<dbReference type="PANTHER" id="PTHR38459">
    <property type="entry name" value="PROPHAGE BACTOPRENOL-LINKED GLUCOSE TRANSLOCASE HOMOLOG"/>
    <property type="match status" value="1"/>
</dbReference>
<keyword evidence="4 6" id="KW-1133">Transmembrane helix</keyword>